<dbReference type="InterPro" id="IPR003343">
    <property type="entry name" value="Big_2"/>
</dbReference>
<keyword evidence="1" id="KW-0472">Membrane</keyword>
<proteinExistence type="predicted"/>
<accession>A0ABM7TAH1</accession>
<keyword evidence="1" id="KW-0812">Transmembrane</keyword>
<dbReference type="SUPFAM" id="SSF52058">
    <property type="entry name" value="L domain-like"/>
    <property type="match status" value="1"/>
</dbReference>
<dbReference type="Gene3D" id="3.80.10.10">
    <property type="entry name" value="Ribonuclease Inhibitor"/>
    <property type="match status" value="1"/>
</dbReference>
<protein>
    <recommendedName>
        <fullName evidence="2">BIG2 domain-containing protein</fullName>
    </recommendedName>
</protein>
<organism evidence="3 4">
    <name type="scientific">Clostridium gelidum</name>
    <dbReference type="NCBI Taxonomy" id="704125"/>
    <lineage>
        <taxon>Bacteria</taxon>
        <taxon>Bacillati</taxon>
        <taxon>Bacillota</taxon>
        <taxon>Clostridia</taxon>
        <taxon>Eubacteriales</taxon>
        <taxon>Clostridiaceae</taxon>
        <taxon>Clostridium</taxon>
    </lineage>
</organism>
<dbReference type="EMBL" id="AP024849">
    <property type="protein sequence ID" value="BCZ46012.1"/>
    <property type="molecule type" value="Genomic_DNA"/>
</dbReference>
<dbReference type="RefSeq" id="WP_224037539.1">
    <property type="nucleotide sequence ID" value="NZ_AP024849.1"/>
</dbReference>
<dbReference type="InterPro" id="IPR026906">
    <property type="entry name" value="LRR_5"/>
</dbReference>
<evidence type="ECO:0000259" key="2">
    <source>
        <dbReference type="Pfam" id="PF02368"/>
    </source>
</evidence>
<evidence type="ECO:0000313" key="3">
    <source>
        <dbReference type="EMBL" id="BCZ46012.1"/>
    </source>
</evidence>
<dbReference type="Gene3D" id="2.60.40.1080">
    <property type="match status" value="1"/>
</dbReference>
<dbReference type="Proteomes" id="UP000824633">
    <property type="component" value="Chromosome"/>
</dbReference>
<evidence type="ECO:0000313" key="4">
    <source>
        <dbReference type="Proteomes" id="UP000824633"/>
    </source>
</evidence>
<name>A0ABM7TAH1_9CLOT</name>
<feature type="domain" description="BIG2" evidence="2">
    <location>
        <begin position="342"/>
        <end position="414"/>
    </location>
</feature>
<dbReference type="SUPFAM" id="SSF49373">
    <property type="entry name" value="Invasin/intimin cell-adhesion fragments"/>
    <property type="match status" value="1"/>
</dbReference>
<dbReference type="Gene3D" id="1.20.1270.90">
    <property type="entry name" value="AF1782-like"/>
    <property type="match status" value="1"/>
</dbReference>
<dbReference type="InterPro" id="IPR032675">
    <property type="entry name" value="LRR_dom_sf"/>
</dbReference>
<evidence type="ECO:0000256" key="1">
    <source>
        <dbReference type="SAM" id="Phobius"/>
    </source>
</evidence>
<dbReference type="Pfam" id="PF02368">
    <property type="entry name" value="Big_2"/>
    <property type="match status" value="1"/>
</dbReference>
<sequence>MFSTTIKKIITLVISLATFTGIVPVIISPIPVFASQEEGEKKPYDYVEVDQTANDTTVSTTSASVKVSNSLDKSVTIPNLNVEFDNEWSSNNSFENMDGTVIINAIKFQLTDNRSKCASVTGNCLKANTDLVLPSEIKCNGQTFKVTSIGKSALKNCKKITRIAIPSSIENIENEAFLGCTSLTKINVDTYNNNYESKDGVLFNKNAIKLIQYPIEKTDEKYEIPSSVIKIEDYAFLGCNWNLKYIVHNDDIKKYLLGCESRIQGSQITVVTLDTSKLGTLYDVYKEMKQGNYTVESFKLFIDALHNAKKVLDKKTDTTQTEVDNEEKALREAINALKQKVEVTGITVSGADYISQSGGSTNLTVSVSPDDATNTNIKWSIVSGDSLASISKDGTLTARKSGNGTVTVRATAKDRSDIYGDKIITIDNNGSYIITPSDGVNQTITPSGNLNITENDDSSYIIKSNSSSSSKSKSSKIGVNIADEVVTIMIVLNEVTGVNKINWILYLIL</sequence>
<dbReference type="Pfam" id="PF13306">
    <property type="entry name" value="LRR_5"/>
    <property type="match status" value="2"/>
</dbReference>
<feature type="transmembrane region" description="Helical" evidence="1">
    <location>
        <begin position="12"/>
        <end position="34"/>
    </location>
</feature>
<reference evidence="4" key="1">
    <citation type="submission" date="2021-07" db="EMBL/GenBank/DDBJ databases">
        <title>Complete genome sequencing of a Clostridium isolate.</title>
        <authorList>
            <person name="Ueki A."/>
            <person name="Tonouchi A."/>
        </authorList>
    </citation>
    <scope>NUCLEOTIDE SEQUENCE [LARGE SCALE GENOMIC DNA]</scope>
    <source>
        <strain evidence="4">C5S11</strain>
    </source>
</reference>
<dbReference type="InterPro" id="IPR008964">
    <property type="entry name" value="Invasin/intimin_cell_adhesion"/>
</dbReference>
<keyword evidence="4" id="KW-1185">Reference proteome</keyword>
<gene>
    <name evidence="3" type="ORF">psyc5s11_20790</name>
</gene>
<keyword evidence="1" id="KW-1133">Transmembrane helix</keyword>